<evidence type="ECO:0000313" key="4">
    <source>
        <dbReference type="Proteomes" id="UP000256763"/>
    </source>
</evidence>
<gene>
    <name evidence="3" type="ORF">CAL65_05245</name>
</gene>
<dbReference type="Proteomes" id="UP000256763">
    <property type="component" value="Unassembled WGS sequence"/>
</dbReference>
<evidence type="ECO:0000313" key="3">
    <source>
        <dbReference type="EMBL" id="RFA38243.1"/>
    </source>
</evidence>
<feature type="domain" description="DUF4124" evidence="2">
    <location>
        <begin position="29"/>
        <end position="82"/>
    </location>
</feature>
<dbReference type="Pfam" id="PF13511">
    <property type="entry name" value="DUF4124"/>
    <property type="match status" value="1"/>
</dbReference>
<accession>A0A3E0X226</accession>
<comment type="caution">
    <text evidence="3">The sequence shown here is derived from an EMBL/GenBank/DDBJ whole genome shotgun (WGS) entry which is preliminary data.</text>
</comment>
<protein>
    <recommendedName>
        <fullName evidence="2">DUF4124 domain-containing protein</fullName>
    </recommendedName>
</protein>
<reference evidence="4" key="1">
    <citation type="submission" date="2017-05" db="EMBL/GenBank/DDBJ databases">
        <authorList>
            <person name="Sharma S."/>
            <person name="Sidhu C."/>
            <person name="Pinnaka A.K."/>
        </authorList>
    </citation>
    <scope>NUCLEOTIDE SEQUENCE [LARGE SCALE GENOMIC DNA]</scope>
    <source>
        <strain evidence="4">AK93</strain>
    </source>
</reference>
<dbReference type="RefSeq" id="WP_116301095.1">
    <property type="nucleotide sequence ID" value="NZ_NFZV01000003.1"/>
</dbReference>
<organism evidence="3 4">
    <name type="scientific">Alkalilimnicola ehrlichii</name>
    <dbReference type="NCBI Taxonomy" id="351052"/>
    <lineage>
        <taxon>Bacteria</taxon>
        <taxon>Pseudomonadati</taxon>
        <taxon>Pseudomonadota</taxon>
        <taxon>Gammaproteobacteria</taxon>
        <taxon>Chromatiales</taxon>
        <taxon>Ectothiorhodospiraceae</taxon>
        <taxon>Alkalilimnicola</taxon>
    </lineage>
</organism>
<keyword evidence="4" id="KW-1185">Reference proteome</keyword>
<feature type="compositionally biased region" description="Basic and acidic residues" evidence="1">
    <location>
        <begin position="52"/>
        <end position="66"/>
    </location>
</feature>
<dbReference type="AlphaFoldDB" id="A0A3E0X226"/>
<feature type="region of interest" description="Disordered" evidence="1">
    <location>
        <begin position="52"/>
        <end position="93"/>
    </location>
</feature>
<name>A0A3E0X226_9GAMM</name>
<dbReference type="InterPro" id="IPR025392">
    <property type="entry name" value="DUF4124"/>
</dbReference>
<proteinExistence type="predicted"/>
<sequence length="200" mass="22368">MSRRSSLSFLWGSPTWTTLYAHYGTKKLLCLAVVPLLVGTTVYTWTDEEGRTHFSDEPREGARQIEVEPAPSVPSLGRQPPEAEAVPWPEQPPNAFRGYDTFRIVSPAPEETLRDNLGQVSVSVVLDPPLQPEHTLYIEVNGEPWGEMPTTRSTRFTLSGLHRGAQTLRLSIVDQRGEVVDTASTTFYLHQASRLIQPSR</sequence>
<evidence type="ECO:0000256" key="1">
    <source>
        <dbReference type="SAM" id="MobiDB-lite"/>
    </source>
</evidence>
<dbReference type="EMBL" id="NFZW01000004">
    <property type="protein sequence ID" value="RFA38243.1"/>
    <property type="molecule type" value="Genomic_DNA"/>
</dbReference>
<evidence type="ECO:0000259" key="2">
    <source>
        <dbReference type="Pfam" id="PF13511"/>
    </source>
</evidence>
<dbReference type="OrthoDB" id="7062774at2"/>